<comment type="caution">
    <text evidence="1">The sequence shown here is derived from an EMBL/GenBank/DDBJ whole genome shotgun (WGS) entry which is preliminary data.</text>
</comment>
<dbReference type="Proteomes" id="UP001066276">
    <property type="component" value="Chromosome 2_1"/>
</dbReference>
<proteinExistence type="predicted"/>
<keyword evidence="2" id="KW-1185">Reference proteome</keyword>
<gene>
    <name evidence="1" type="ORF">NDU88_007108</name>
</gene>
<protein>
    <submittedName>
        <fullName evidence="1">Uncharacterized protein</fullName>
    </submittedName>
</protein>
<dbReference type="InterPro" id="IPR038891">
    <property type="entry name" value="FSIP2"/>
</dbReference>
<evidence type="ECO:0000313" key="1">
    <source>
        <dbReference type="EMBL" id="KAJ1203321.1"/>
    </source>
</evidence>
<evidence type="ECO:0000313" key="2">
    <source>
        <dbReference type="Proteomes" id="UP001066276"/>
    </source>
</evidence>
<reference evidence="1" key="1">
    <citation type="journal article" date="2022" name="bioRxiv">
        <title>Sequencing and chromosome-scale assembly of the giantPleurodeles waltlgenome.</title>
        <authorList>
            <person name="Brown T."/>
            <person name="Elewa A."/>
            <person name="Iarovenko S."/>
            <person name="Subramanian E."/>
            <person name="Araus A.J."/>
            <person name="Petzold A."/>
            <person name="Susuki M."/>
            <person name="Suzuki K.-i.T."/>
            <person name="Hayashi T."/>
            <person name="Toyoda A."/>
            <person name="Oliveira C."/>
            <person name="Osipova E."/>
            <person name="Leigh N.D."/>
            <person name="Simon A."/>
            <person name="Yun M.H."/>
        </authorList>
    </citation>
    <scope>NUCLEOTIDE SEQUENCE</scope>
    <source>
        <strain evidence="1">20211129_DDA</strain>
        <tissue evidence="1">Liver</tissue>
    </source>
</reference>
<dbReference type="GO" id="GO:0005739">
    <property type="term" value="C:mitochondrion"/>
    <property type="evidence" value="ECO:0007669"/>
    <property type="project" value="TreeGrafter"/>
</dbReference>
<dbReference type="AlphaFoldDB" id="A0AAV7VSL7"/>
<dbReference type="EMBL" id="JANPWB010000003">
    <property type="protein sequence ID" value="KAJ1203321.1"/>
    <property type="molecule type" value="Genomic_DNA"/>
</dbReference>
<dbReference type="PANTHER" id="PTHR21856">
    <property type="entry name" value="FIBROUS SHEATH-INTERACTING PROTEIN 2"/>
    <property type="match status" value="1"/>
</dbReference>
<feature type="non-terminal residue" evidence="1">
    <location>
        <position position="151"/>
    </location>
</feature>
<organism evidence="1 2">
    <name type="scientific">Pleurodeles waltl</name>
    <name type="common">Iberian ribbed newt</name>
    <dbReference type="NCBI Taxonomy" id="8319"/>
    <lineage>
        <taxon>Eukaryota</taxon>
        <taxon>Metazoa</taxon>
        <taxon>Chordata</taxon>
        <taxon>Craniata</taxon>
        <taxon>Vertebrata</taxon>
        <taxon>Euteleostomi</taxon>
        <taxon>Amphibia</taxon>
        <taxon>Batrachia</taxon>
        <taxon>Caudata</taxon>
        <taxon>Salamandroidea</taxon>
        <taxon>Salamandridae</taxon>
        <taxon>Pleurodelinae</taxon>
        <taxon>Pleurodeles</taxon>
    </lineage>
</organism>
<dbReference type="PANTHER" id="PTHR21856:SF7">
    <property type="entry name" value="FIBROUS SHEATH-INTERACTING PROTEIN 2"/>
    <property type="match status" value="1"/>
</dbReference>
<feature type="non-terminal residue" evidence="1">
    <location>
        <position position="1"/>
    </location>
</feature>
<sequence length="151" mass="16873">DCMDKQHASLQHSDRERIEETGIRIQQHCSIFNILECVLAGSISNCEDWNINNSNMKQYLQAQLDIQQVVDSVYHNISQRYETPAAMQAALVSCSGALFDRIANTIIIEMTHHLQLLMSGEAQIKSCPSSTAGNVVEEVLGDITIHCKRCP</sequence>
<name>A0AAV7VSL7_PLEWA</name>
<accession>A0AAV7VSL7</accession>